<accession>A0A4R8Q7P8</accession>
<reference evidence="2 3" key="1">
    <citation type="submission" date="2018-11" db="EMBL/GenBank/DDBJ databases">
        <title>Genome sequence and assembly of Colletotrichum spinosum.</title>
        <authorList>
            <person name="Gan P."/>
            <person name="Shirasu K."/>
        </authorList>
    </citation>
    <scope>NUCLEOTIDE SEQUENCE [LARGE SCALE GENOMIC DNA]</scope>
    <source>
        <strain evidence="2 3">CBS 515.97</strain>
    </source>
</reference>
<proteinExistence type="predicted"/>
<evidence type="ECO:0000313" key="2">
    <source>
        <dbReference type="EMBL" id="TDZ31175.1"/>
    </source>
</evidence>
<gene>
    <name evidence="2" type="ORF">C8035_v005186</name>
</gene>
<comment type="caution">
    <text evidence="2">The sequence shown here is derived from an EMBL/GenBank/DDBJ whole genome shotgun (WGS) entry which is preliminary data.</text>
</comment>
<dbReference type="Proteomes" id="UP000295083">
    <property type="component" value="Unassembled WGS sequence"/>
</dbReference>
<sequence>MFQFIGLQGGTVAGNCYPIGLSEASNTRCTTLGIRTSTDPQSQPSSFTQVSEIYMKALHSDFIQGVCICCLILEQHSVPGRGTGFVAYRTPKSKWKRNGSPSALSQRRDVRSM</sequence>
<protein>
    <submittedName>
        <fullName evidence="2">Uncharacterized protein</fullName>
    </submittedName>
</protein>
<dbReference type="EMBL" id="QAPG01000108">
    <property type="protein sequence ID" value="TDZ31175.1"/>
    <property type="molecule type" value="Genomic_DNA"/>
</dbReference>
<keyword evidence="3" id="KW-1185">Reference proteome</keyword>
<dbReference type="AlphaFoldDB" id="A0A4R8Q7P8"/>
<evidence type="ECO:0000313" key="3">
    <source>
        <dbReference type="Proteomes" id="UP000295083"/>
    </source>
</evidence>
<organism evidence="2 3">
    <name type="scientific">Colletotrichum spinosum</name>
    <dbReference type="NCBI Taxonomy" id="1347390"/>
    <lineage>
        <taxon>Eukaryota</taxon>
        <taxon>Fungi</taxon>
        <taxon>Dikarya</taxon>
        <taxon>Ascomycota</taxon>
        <taxon>Pezizomycotina</taxon>
        <taxon>Sordariomycetes</taxon>
        <taxon>Hypocreomycetidae</taxon>
        <taxon>Glomerellales</taxon>
        <taxon>Glomerellaceae</taxon>
        <taxon>Colletotrichum</taxon>
        <taxon>Colletotrichum orbiculare species complex</taxon>
    </lineage>
</organism>
<evidence type="ECO:0000256" key="1">
    <source>
        <dbReference type="SAM" id="MobiDB-lite"/>
    </source>
</evidence>
<name>A0A4R8Q7P8_9PEZI</name>
<feature type="region of interest" description="Disordered" evidence="1">
    <location>
        <begin position="94"/>
        <end position="113"/>
    </location>
</feature>